<feature type="signal peptide" evidence="1">
    <location>
        <begin position="1"/>
        <end position="36"/>
    </location>
</feature>
<feature type="chain" id="PRO_5013202095" evidence="1">
    <location>
        <begin position="37"/>
        <end position="270"/>
    </location>
</feature>
<name>A0A1Q3FSR6_CULTA</name>
<proteinExistence type="predicted"/>
<sequence length="270" mass="30175">MPKSSRSSNPAPLGRLMAAICLAVASFGTLPAVCAAIDVPTNCIQHEVISGSYDQYFELDAIGNRRTEDAPVDLVMYIGVQNFEEEIAFLLSHEDRSFEYPDFARTYEVRVGHVYTVIYRETLKMKAYHSATNKLFPGGQFKIHFRILKEGNITVTLDDNAKKPLLNVFDEQGPLDVRYISFASRMNAYPIVFHFACNQEVSSTEPGPRSEALLGCPVCPKQKCEVIVKACTDTSKDGAASDPGKQRYYFNFNMYLSKNKGKAVEENLLV</sequence>
<organism evidence="2">
    <name type="scientific">Culex tarsalis</name>
    <name type="common">Encephalitis mosquito</name>
    <dbReference type="NCBI Taxonomy" id="7177"/>
    <lineage>
        <taxon>Eukaryota</taxon>
        <taxon>Metazoa</taxon>
        <taxon>Ecdysozoa</taxon>
        <taxon>Arthropoda</taxon>
        <taxon>Hexapoda</taxon>
        <taxon>Insecta</taxon>
        <taxon>Pterygota</taxon>
        <taxon>Neoptera</taxon>
        <taxon>Endopterygota</taxon>
        <taxon>Diptera</taxon>
        <taxon>Nematocera</taxon>
        <taxon>Culicoidea</taxon>
        <taxon>Culicidae</taxon>
        <taxon>Culicinae</taxon>
        <taxon>Culicini</taxon>
        <taxon>Culex</taxon>
        <taxon>Culex</taxon>
    </lineage>
</organism>
<evidence type="ECO:0000313" key="2">
    <source>
        <dbReference type="EMBL" id="JAV30634.1"/>
    </source>
</evidence>
<reference evidence="2" key="1">
    <citation type="submission" date="2017-01" db="EMBL/GenBank/DDBJ databases">
        <title>A deep insight into the sialotranscriptome of adult male and female Cluex tarsalis mosquitoes.</title>
        <authorList>
            <person name="Ribeiro J.M."/>
            <person name="Moreira F."/>
            <person name="Bernard K.A."/>
            <person name="Calvo E."/>
        </authorList>
    </citation>
    <scope>NUCLEOTIDE SEQUENCE</scope>
    <source>
        <strain evidence="2">Kern County</strain>
        <tissue evidence="2">Salivary glands</tissue>
    </source>
</reference>
<protein>
    <submittedName>
        <fullName evidence="2">Uncharacterized protein</fullName>
    </submittedName>
</protein>
<accession>A0A1Q3FSR6</accession>
<evidence type="ECO:0000256" key="1">
    <source>
        <dbReference type="SAM" id="SignalP"/>
    </source>
</evidence>
<keyword evidence="1" id="KW-0732">Signal</keyword>
<dbReference type="AlphaFoldDB" id="A0A1Q3FSR6"/>
<dbReference type="EMBL" id="GFDL01004411">
    <property type="protein sequence ID" value="JAV30634.1"/>
    <property type="molecule type" value="Transcribed_RNA"/>
</dbReference>